<feature type="transmembrane region" description="Helical" evidence="7">
    <location>
        <begin position="178"/>
        <end position="198"/>
    </location>
</feature>
<evidence type="ECO:0000256" key="3">
    <source>
        <dbReference type="ARBA" id="ARBA00022448"/>
    </source>
</evidence>
<accession>A0ABR5DFM2</accession>
<keyword evidence="4 7" id="KW-0812">Transmembrane</keyword>
<dbReference type="PANTHER" id="PTHR43840">
    <property type="entry name" value="MITOCHONDRIAL METAL TRANSPORTER 1-RELATED"/>
    <property type="match status" value="1"/>
</dbReference>
<keyword evidence="5 7" id="KW-1133">Transmembrane helix</keyword>
<dbReference type="InterPro" id="IPR027469">
    <property type="entry name" value="Cation_efflux_TMD_sf"/>
</dbReference>
<evidence type="ECO:0000256" key="6">
    <source>
        <dbReference type="ARBA" id="ARBA00023136"/>
    </source>
</evidence>
<comment type="subcellular location">
    <subcellularLocation>
        <location evidence="1">Membrane</location>
        <topology evidence="1">Multi-pass membrane protein</topology>
    </subcellularLocation>
</comment>
<reference evidence="9 10" key="1">
    <citation type="submission" date="2014-10" db="EMBL/GenBank/DDBJ databases">
        <title>Genome sequencing of Vitellibacter vladivostokensis KMM 3516.</title>
        <authorList>
            <person name="Thevarajoo S."/>
            <person name="Selvaratnam C."/>
            <person name="Goh K.M."/>
            <person name="Chong C.S."/>
        </authorList>
    </citation>
    <scope>NUCLEOTIDE SEQUENCE [LARGE SCALE GENOMIC DNA]</scope>
    <source>
        <strain evidence="9 10">KMM 3516</strain>
    </source>
</reference>
<gene>
    <name evidence="9" type="ORF">MB09_13645</name>
</gene>
<feature type="transmembrane region" description="Helical" evidence="7">
    <location>
        <begin position="83"/>
        <end position="107"/>
    </location>
</feature>
<keyword evidence="3" id="KW-0813">Transport</keyword>
<protein>
    <recommendedName>
        <fullName evidence="8">Cation efflux protein transmembrane domain-containing protein</fullName>
    </recommendedName>
</protein>
<dbReference type="Pfam" id="PF01545">
    <property type="entry name" value="Cation_efflux"/>
    <property type="match status" value="1"/>
</dbReference>
<dbReference type="Proteomes" id="UP000033497">
    <property type="component" value="Unassembled WGS sequence"/>
</dbReference>
<evidence type="ECO:0000256" key="1">
    <source>
        <dbReference type="ARBA" id="ARBA00004141"/>
    </source>
</evidence>
<dbReference type="PANTHER" id="PTHR43840:SF15">
    <property type="entry name" value="MITOCHONDRIAL METAL TRANSPORTER 1-RELATED"/>
    <property type="match status" value="1"/>
</dbReference>
<dbReference type="InterPro" id="IPR050291">
    <property type="entry name" value="CDF_Transporter"/>
</dbReference>
<dbReference type="Gene3D" id="1.20.1510.10">
    <property type="entry name" value="Cation efflux protein transmembrane domain"/>
    <property type="match status" value="1"/>
</dbReference>
<dbReference type="EMBL" id="JSVU01000010">
    <property type="protein sequence ID" value="KJJ37582.1"/>
    <property type="molecule type" value="Genomic_DNA"/>
</dbReference>
<keyword evidence="6 7" id="KW-0472">Membrane</keyword>
<dbReference type="InterPro" id="IPR002524">
    <property type="entry name" value="Cation_efflux"/>
</dbReference>
<organism evidence="9 10">
    <name type="scientific">Aequorivita vladivostokensis</name>
    <dbReference type="NCBI Taxonomy" id="171194"/>
    <lineage>
        <taxon>Bacteria</taxon>
        <taxon>Pseudomonadati</taxon>
        <taxon>Bacteroidota</taxon>
        <taxon>Flavobacteriia</taxon>
        <taxon>Flavobacteriales</taxon>
        <taxon>Flavobacteriaceae</taxon>
        <taxon>Aequorivita</taxon>
    </lineage>
</organism>
<proteinExistence type="inferred from homology"/>
<evidence type="ECO:0000256" key="4">
    <source>
        <dbReference type="ARBA" id="ARBA00022692"/>
    </source>
</evidence>
<evidence type="ECO:0000256" key="2">
    <source>
        <dbReference type="ARBA" id="ARBA00008114"/>
    </source>
</evidence>
<evidence type="ECO:0000313" key="10">
    <source>
        <dbReference type="Proteomes" id="UP000033497"/>
    </source>
</evidence>
<dbReference type="NCBIfam" id="TIGR01297">
    <property type="entry name" value="CDF"/>
    <property type="match status" value="1"/>
</dbReference>
<evidence type="ECO:0000259" key="8">
    <source>
        <dbReference type="Pfam" id="PF01545"/>
    </source>
</evidence>
<dbReference type="RefSeq" id="WP_045081473.1">
    <property type="nucleotide sequence ID" value="NZ_JSVU01000010.1"/>
</dbReference>
<comment type="similarity">
    <text evidence="2">Belongs to the cation diffusion facilitator (CDF) transporter (TC 2.A.4) family.</text>
</comment>
<evidence type="ECO:0000313" key="9">
    <source>
        <dbReference type="EMBL" id="KJJ37582.1"/>
    </source>
</evidence>
<keyword evidence="10" id="KW-1185">Reference proteome</keyword>
<comment type="caution">
    <text evidence="9">The sequence shown here is derived from an EMBL/GenBank/DDBJ whole genome shotgun (WGS) entry which is preliminary data.</text>
</comment>
<feature type="transmembrane region" description="Helical" evidence="7">
    <location>
        <begin position="55"/>
        <end position="71"/>
    </location>
</feature>
<dbReference type="InterPro" id="IPR058533">
    <property type="entry name" value="Cation_efflux_TM"/>
</dbReference>
<name>A0ABR5DFM2_9FLAO</name>
<evidence type="ECO:0000256" key="7">
    <source>
        <dbReference type="SAM" id="Phobius"/>
    </source>
</evidence>
<evidence type="ECO:0000256" key="5">
    <source>
        <dbReference type="ARBA" id="ARBA00022989"/>
    </source>
</evidence>
<feature type="domain" description="Cation efflux protein transmembrane" evidence="8">
    <location>
        <begin position="31"/>
        <end position="226"/>
    </location>
</feature>
<dbReference type="SUPFAM" id="SSF161111">
    <property type="entry name" value="Cation efflux protein transmembrane domain-like"/>
    <property type="match status" value="1"/>
</dbReference>
<feature type="transmembrane region" description="Helical" evidence="7">
    <location>
        <begin position="22"/>
        <end position="43"/>
    </location>
</feature>
<feature type="transmembrane region" description="Helical" evidence="7">
    <location>
        <begin position="132"/>
        <end position="153"/>
    </location>
</feature>
<sequence>MRVESFELPDNLKEKLNKAKKLEWITLVYLATVVILMYLVMGSSQAMKTAWLEDALSMIPAISFLIASRIYNRKPTKKYQYGFHRVFSIAFLTGSVALFGMGLFLLVDSTITLIKAEHPTIGSMMLFGKQIWMGWIMIAVLVYSSLPAMYLGYKKLPLAKKLHNKILFTDANAQKADYMTGFAAMAGILGLGMGWWWADASAALFISFSVLKDGYTNLKDAVGDLMDRKPLHIKDDKPDELVDKVENSIKSWDWVKDAKVRFREEGQVYFGDVQLIVKPGTNVSKAIEEGLEKLYEFHWKIYDVTMMPVEQIKDYSEKDS</sequence>